<feature type="domain" description="Mur ligase central" evidence="1">
    <location>
        <begin position="7"/>
        <end position="154"/>
    </location>
</feature>
<protein>
    <submittedName>
        <fullName evidence="2">Capsule biosynthesis protein CapB</fullName>
    </submittedName>
</protein>
<dbReference type="InterPro" id="IPR050061">
    <property type="entry name" value="MurCDEF_pg_biosynth"/>
</dbReference>
<dbReference type="Proteomes" id="UP001200430">
    <property type="component" value="Unassembled WGS sequence"/>
</dbReference>
<gene>
    <name evidence="2" type="ORF">L2W38_08330</name>
</gene>
<dbReference type="InterPro" id="IPR036565">
    <property type="entry name" value="Mur-like_cat_sf"/>
</dbReference>
<reference evidence="2 3" key="1">
    <citation type="submission" date="2022-01" db="EMBL/GenBank/DDBJ databases">
        <title>Dethiosulfovibrio faecalis sp. nov., a novel proteolytic, non-sulfur-reducing bacterium isolated from a marine aquaculture solid waste bioreactor.</title>
        <authorList>
            <person name="Grabowski S."/>
            <person name="Apolinario E."/>
            <person name="Schneider N."/>
            <person name="Marshall C.W."/>
            <person name="Sowers K.R."/>
        </authorList>
    </citation>
    <scope>NUCLEOTIDE SEQUENCE [LARGE SCALE GENOMIC DNA]</scope>
    <source>
        <strain evidence="2 3">DSM 12537</strain>
    </source>
</reference>
<comment type="caution">
    <text evidence="2">The sequence shown here is derived from an EMBL/GenBank/DDBJ whole genome shotgun (WGS) entry which is preliminary data.</text>
</comment>
<dbReference type="Gene3D" id="3.40.1190.10">
    <property type="entry name" value="Mur-like, catalytic domain"/>
    <property type="match status" value="1"/>
</dbReference>
<dbReference type="EMBL" id="JAKGUD010000008">
    <property type="protein sequence ID" value="MCF4142823.1"/>
    <property type="molecule type" value="Genomic_DNA"/>
</dbReference>
<dbReference type="Pfam" id="PF08245">
    <property type="entry name" value="Mur_ligase_M"/>
    <property type="match status" value="1"/>
</dbReference>
<evidence type="ECO:0000313" key="2">
    <source>
        <dbReference type="EMBL" id="MCF4142823.1"/>
    </source>
</evidence>
<sequence>MNIRILVTGSRGKSSVVRLIHRALVSGGIEAYGRITGVIPRTLTPQGELPIYRSSGAHVGEMKWWINAMPSDAEAVVMENSAVSPDLQHLASLWLEPTLTVLTNVRPDHQDAWGNDEDSASVALCKGIPGGGRVLLGAEADRPLVRALLKNKGCMITVVPEFPEPRSYRASNEALALEACRISGVVGPEVTEGIKSLSPDLADFVVLDAGEGKLAFAFSANDVVSTESLFSSLGWKREDVTVLFNHRRDRGNRFRVFAPWIEKESWKDRIVIGDRPFFRTGGARYVGLDRPEDLIALVSRAGLVFGCGNVVHGLPLDAKIILERMS</sequence>
<accession>A0ABS9ENQ9</accession>
<evidence type="ECO:0000259" key="1">
    <source>
        <dbReference type="Pfam" id="PF08245"/>
    </source>
</evidence>
<dbReference type="RefSeq" id="WP_236099543.1">
    <property type="nucleotide sequence ID" value="NZ_JAKGUD010000008.1"/>
</dbReference>
<organism evidence="2 3">
    <name type="scientific">Dethiosulfovibrio marinus</name>
    <dbReference type="NCBI Taxonomy" id="133532"/>
    <lineage>
        <taxon>Bacteria</taxon>
        <taxon>Thermotogati</taxon>
        <taxon>Synergistota</taxon>
        <taxon>Synergistia</taxon>
        <taxon>Synergistales</taxon>
        <taxon>Dethiosulfovibrionaceae</taxon>
        <taxon>Dethiosulfovibrio</taxon>
    </lineage>
</organism>
<evidence type="ECO:0000313" key="3">
    <source>
        <dbReference type="Proteomes" id="UP001200430"/>
    </source>
</evidence>
<dbReference type="InterPro" id="IPR013221">
    <property type="entry name" value="Mur_ligase_cen"/>
</dbReference>
<dbReference type="PANTHER" id="PTHR43445:SF1">
    <property type="entry name" value="PGA SYNTHASE CAPB"/>
    <property type="match status" value="1"/>
</dbReference>
<proteinExistence type="predicted"/>
<name>A0ABS9ENQ9_9BACT</name>
<keyword evidence="3" id="KW-1185">Reference proteome</keyword>
<dbReference type="SUPFAM" id="SSF53623">
    <property type="entry name" value="MurD-like peptide ligases, catalytic domain"/>
    <property type="match status" value="1"/>
</dbReference>
<dbReference type="PANTHER" id="PTHR43445">
    <property type="entry name" value="UDP-N-ACETYLMURAMATE--L-ALANINE LIGASE-RELATED"/>
    <property type="match status" value="1"/>
</dbReference>